<dbReference type="SUPFAM" id="SSF141072">
    <property type="entry name" value="CalX-like"/>
    <property type="match status" value="1"/>
</dbReference>
<dbReference type="Proteomes" id="UP001529510">
    <property type="component" value="Unassembled WGS sequence"/>
</dbReference>
<sequence>ITLQLRRDGTDGQAVVFWSLRPAGENREDVTEGDISPFTGSVKFLSGQSEAVINVTVMADNIPEINETVILTLD</sequence>
<dbReference type="Gene3D" id="2.60.40.2030">
    <property type="match status" value="1"/>
</dbReference>
<feature type="non-terminal residue" evidence="1">
    <location>
        <position position="1"/>
    </location>
</feature>
<comment type="caution">
    <text evidence="1">The sequence shown here is derived from an EMBL/GenBank/DDBJ whole genome shotgun (WGS) entry which is preliminary data.</text>
</comment>
<evidence type="ECO:0008006" key="3">
    <source>
        <dbReference type="Google" id="ProtNLM"/>
    </source>
</evidence>
<feature type="non-terminal residue" evidence="1">
    <location>
        <position position="74"/>
    </location>
</feature>
<dbReference type="InterPro" id="IPR038081">
    <property type="entry name" value="CalX-like_sf"/>
</dbReference>
<dbReference type="EMBL" id="JAMKFB020000005">
    <property type="protein sequence ID" value="KAL0192896.1"/>
    <property type="molecule type" value="Genomic_DNA"/>
</dbReference>
<dbReference type="PANTHER" id="PTHR46682">
    <property type="entry name" value="ADHESION G-PROTEIN COUPLED RECEPTOR V1"/>
    <property type="match status" value="1"/>
</dbReference>
<evidence type="ECO:0000313" key="1">
    <source>
        <dbReference type="EMBL" id="KAL0192896.1"/>
    </source>
</evidence>
<reference evidence="1 2" key="1">
    <citation type="submission" date="2024-05" db="EMBL/GenBank/DDBJ databases">
        <title>Genome sequencing and assembly of Indian major carp, Cirrhinus mrigala (Hamilton, 1822).</title>
        <authorList>
            <person name="Mohindra V."/>
            <person name="Chowdhury L.M."/>
            <person name="Lal K."/>
            <person name="Jena J.K."/>
        </authorList>
    </citation>
    <scope>NUCLEOTIDE SEQUENCE [LARGE SCALE GENOMIC DNA]</scope>
    <source>
        <strain evidence="1">CM1030</strain>
        <tissue evidence="1">Blood</tissue>
    </source>
</reference>
<evidence type="ECO:0000313" key="2">
    <source>
        <dbReference type="Proteomes" id="UP001529510"/>
    </source>
</evidence>
<dbReference type="AlphaFoldDB" id="A0ABD0R319"/>
<dbReference type="PANTHER" id="PTHR46682:SF1">
    <property type="entry name" value="ADHESION G-PROTEIN COUPLED RECEPTOR V1"/>
    <property type="match status" value="1"/>
</dbReference>
<proteinExistence type="predicted"/>
<keyword evidence="2" id="KW-1185">Reference proteome</keyword>
<gene>
    <name evidence="1" type="ORF">M9458_011192</name>
</gene>
<accession>A0ABD0R319</accession>
<dbReference type="InterPro" id="IPR026919">
    <property type="entry name" value="ADGRV1"/>
</dbReference>
<protein>
    <recommendedName>
        <fullName evidence="3">Calx-beta domain-containing protein</fullName>
    </recommendedName>
</protein>
<name>A0ABD0R319_CIRMR</name>
<organism evidence="1 2">
    <name type="scientific">Cirrhinus mrigala</name>
    <name type="common">Mrigala</name>
    <dbReference type="NCBI Taxonomy" id="683832"/>
    <lineage>
        <taxon>Eukaryota</taxon>
        <taxon>Metazoa</taxon>
        <taxon>Chordata</taxon>
        <taxon>Craniata</taxon>
        <taxon>Vertebrata</taxon>
        <taxon>Euteleostomi</taxon>
        <taxon>Actinopterygii</taxon>
        <taxon>Neopterygii</taxon>
        <taxon>Teleostei</taxon>
        <taxon>Ostariophysi</taxon>
        <taxon>Cypriniformes</taxon>
        <taxon>Cyprinidae</taxon>
        <taxon>Labeoninae</taxon>
        <taxon>Labeonini</taxon>
        <taxon>Cirrhinus</taxon>
    </lineage>
</organism>